<evidence type="ECO:0000313" key="5">
    <source>
        <dbReference type="EMBL" id="AKA63705.1"/>
    </source>
</evidence>
<evidence type="ECO:0000256" key="3">
    <source>
        <dbReference type="ARBA" id="ARBA00022844"/>
    </source>
</evidence>
<dbReference type="InterPro" id="IPR036417">
    <property type="entry name" value="TMV-like_coat_sf"/>
</dbReference>
<feature type="region of interest" description="Disordered" evidence="4">
    <location>
        <begin position="181"/>
        <end position="209"/>
    </location>
</feature>
<keyword evidence="2 5" id="KW-0167">Capsid protein</keyword>
<accession>A0A0E3JKW8</accession>
<organism evidence="5">
    <name type="scientific">Tobacco rattle virus</name>
    <dbReference type="NCBI Taxonomy" id="12295"/>
    <lineage>
        <taxon>Viruses</taxon>
        <taxon>Riboviria</taxon>
        <taxon>Orthornavirae</taxon>
        <taxon>Kitrinoviricota</taxon>
        <taxon>Alsuviricetes</taxon>
        <taxon>Martellivirales</taxon>
        <taxon>Virgaviridae</taxon>
        <taxon>Tobravirus</taxon>
        <taxon>Tobravirus tabaci</taxon>
    </lineage>
</organism>
<feature type="compositionally biased region" description="Low complexity" evidence="4">
    <location>
        <begin position="117"/>
        <end position="132"/>
    </location>
</feature>
<evidence type="ECO:0000256" key="1">
    <source>
        <dbReference type="ARBA" id="ARBA00004328"/>
    </source>
</evidence>
<dbReference type="Gene3D" id="1.20.120.70">
    <property type="entry name" value="Tobacco mosaic virus-like, coat protein"/>
    <property type="match status" value="1"/>
</dbReference>
<reference evidence="5" key="1">
    <citation type="journal article" date="2015" name="Virus Res.">
        <title>Complete nucleotide sequences of two closely related tobacco rattle virus RNA2s for which previously possibly only deletion/recombination mutants had been described.</title>
        <authorList>
            <person name="Koenig R."/>
            <person name="Hilbrich I."/>
            <person name="Lindner K."/>
        </authorList>
    </citation>
    <scope>NUCLEOTIDE SEQUENCE</scope>
    <source>
        <strain evidence="5">HaB</strain>
    </source>
</reference>
<name>A0A0E3JKW8_9VIRU</name>
<proteinExistence type="predicted"/>
<sequence>MGDMYDEQFDKAGGPADLMDDSWVESTAWKDLLKKLHSVKFALQSGRDEITGLLTTLSRQCPYSPYEQFPERKVYFLLDSRANNALGVIQNASAFKRRADEKNAVAGVTNIPANPNTTVTTNQGSTTTTKANTGSTLEEDLYTYYKFDDASTAFHKSLTSLENMQLKSYYRRNFEKNFGVKFGSASTPTSGGSGATPPPASGGAVRPNP</sequence>
<evidence type="ECO:0000256" key="4">
    <source>
        <dbReference type="SAM" id="MobiDB-lite"/>
    </source>
</evidence>
<dbReference type="GO" id="GO:0005198">
    <property type="term" value="F:structural molecule activity"/>
    <property type="evidence" value="ECO:0007669"/>
    <property type="project" value="InterPro"/>
</dbReference>
<dbReference type="GO" id="GO:0019028">
    <property type="term" value="C:viral capsid"/>
    <property type="evidence" value="ECO:0007669"/>
    <property type="project" value="UniProtKB-KW"/>
</dbReference>
<dbReference type="Pfam" id="PF00721">
    <property type="entry name" value="TMV_coat"/>
    <property type="match status" value="1"/>
</dbReference>
<keyword evidence="3" id="KW-0946">Virion</keyword>
<dbReference type="EMBL" id="KJ826366">
    <property type="protein sequence ID" value="AKA63705.1"/>
    <property type="molecule type" value="Genomic_RNA"/>
</dbReference>
<feature type="region of interest" description="Disordered" evidence="4">
    <location>
        <begin position="108"/>
        <end position="132"/>
    </location>
</feature>
<comment type="subcellular location">
    <subcellularLocation>
        <location evidence="1">Virion</location>
    </subcellularLocation>
</comment>
<dbReference type="SUPFAM" id="SSF47195">
    <property type="entry name" value="TMV-like viral coat proteins"/>
    <property type="match status" value="1"/>
</dbReference>
<protein>
    <submittedName>
        <fullName evidence="5">Coat protein</fullName>
    </submittedName>
</protein>
<dbReference type="InterPro" id="IPR001337">
    <property type="entry name" value="TMV-like_coat"/>
</dbReference>
<evidence type="ECO:0000256" key="2">
    <source>
        <dbReference type="ARBA" id="ARBA00022561"/>
    </source>
</evidence>